<dbReference type="PANTHER" id="PTHR10434:SF11">
    <property type="entry name" value="1-ACYL-SN-GLYCEROL-3-PHOSPHATE ACYLTRANSFERASE"/>
    <property type="match status" value="1"/>
</dbReference>
<dbReference type="RefSeq" id="WP_267534280.1">
    <property type="nucleotide sequence ID" value="NZ_JAPNKA010000001.1"/>
</dbReference>
<dbReference type="SUPFAM" id="SSF69593">
    <property type="entry name" value="Glycerol-3-phosphate (1)-acyltransferase"/>
    <property type="match status" value="1"/>
</dbReference>
<dbReference type="EMBL" id="JAPNKA010000001">
    <property type="protein sequence ID" value="MCY1075342.1"/>
    <property type="molecule type" value="Genomic_DNA"/>
</dbReference>
<dbReference type="SMART" id="SM00563">
    <property type="entry name" value="PlsC"/>
    <property type="match status" value="1"/>
</dbReference>
<dbReference type="GO" id="GO:0016746">
    <property type="term" value="F:acyltransferase activity"/>
    <property type="evidence" value="ECO:0007669"/>
    <property type="project" value="UniProtKB-KW"/>
</dbReference>
<feature type="transmembrane region" description="Helical" evidence="4">
    <location>
        <begin position="7"/>
        <end position="34"/>
    </location>
</feature>
<dbReference type="InterPro" id="IPR002123">
    <property type="entry name" value="Plipid/glycerol_acylTrfase"/>
</dbReference>
<keyword evidence="4" id="KW-1133">Transmembrane helix</keyword>
<keyword evidence="4" id="KW-0472">Membrane</keyword>
<keyword evidence="3 6" id="KW-0012">Acyltransferase</keyword>
<evidence type="ECO:0000313" key="7">
    <source>
        <dbReference type="Proteomes" id="UP001207654"/>
    </source>
</evidence>
<sequence>MRWLHSVLFWSFFAASSAVLFCVALVIFLVTWPFDRNGRVLHLFSCAWAQLYFWVTPGWRLRIEGRERLPWHGPAVLVSNHQSLGDILVLFGLYRPFKWVSKASNFELPFLGWNMYLNRYVGLVRGDKDSIAKMMAECERWLNRGVPVLLFPEGTRSPDNQLLPFKEGAFRLAHNQGCPLIPIVLTGTGNTLPKHGLLLKFRADCKVRVLEPVDPRAFPDATTLRDHVRGLMEQEKARLESGATAP</sequence>
<comment type="pathway">
    <text evidence="1">Lipid metabolism.</text>
</comment>
<evidence type="ECO:0000259" key="5">
    <source>
        <dbReference type="SMART" id="SM00563"/>
    </source>
</evidence>
<keyword evidence="2" id="KW-0808">Transferase</keyword>
<comment type="caution">
    <text evidence="6">The sequence shown here is derived from an EMBL/GenBank/DDBJ whole genome shotgun (WGS) entry which is preliminary data.</text>
</comment>
<dbReference type="PANTHER" id="PTHR10434">
    <property type="entry name" value="1-ACYL-SN-GLYCEROL-3-PHOSPHATE ACYLTRANSFERASE"/>
    <property type="match status" value="1"/>
</dbReference>
<organism evidence="6 7">
    <name type="scientific">Archangium lansingense</name>
    <dbReference type="NCBI Taxonomy" id="2995310"/>
    <lineage>
        <taxon>Bacteria</taxon>
        <taxon>Pseudomonadati</taxon>
        <taxon>Myxococcota</taxon>
        <taxon>Myxococcia</taxon>
        <taxon>Myxococcales</taxon>
        <taxon>Cystobacterineae</taxon>
        <taxon>Archangiaceae</taxon>
        <taxon>Archangium</taxon>
    </lineage>
</organism>
<evidence type="ECO:0000256" key="4">
    <source>
        <dbReference type="SAM" id="Phobius"/>
    </source>
</evidence>
<accession>A0ABT4A131</accession>
<keyword evidence="7" id="KW-1185">Reference proteome</keyword>
<evidence type="ECO:0000313" key="6">
    <source>
        <dbReference type="EMBL" id="MCY1075342.1"/>
    </source>
</evidence>
<dbReference type="Pfam" id="PF01553">
    <property type="entry name" value="Acyltransferase"/>
    <property type="match status" value="1"/>
</dbReference>
<dbReference type="Proteomes" id="UP001207654">
    <property type="component" value="Unassembled WGS sequence"/>
</dbReference>
<evidence type="ECO:0000256" key="1">
    <source>
        <dbReference type="ARBA" id="ARBA00005189"/>
    </source>
</evidence>
<reference evidence="6 7" key="1">
    <citation type="submission" date="2022-11" db="EMBL/GenBank/DDBJ databases">
        <title>Minimal conservation of predation-associated metabolite biosynthetic gene clusters underscores biosynthetic potential of Myxococcota including descriptions for ten novel species: Archangium lansinium sp. nov., Myxococcus landrumus sp. nov., Nannocystis bai.</title>
        <authorList>
            <person name="Ahearne A."/>
            <person name="Stevens C."/>
            <person name="Phillips K."/>
        </authorList>
    </citation>
    <scope>NUCLEOTIDE SEQUENCE [LARGE SCALE GENOMIC DNA]</scope>
    <source>
        <strain evidence="6 7">MIWBW</strain>
    </source>
</reference>
<evidence type="ECO:0000256" key="3">
    <source>
        <dbReference type="ARBA" id="ARBA00023315"/>
    </source>
</evidence>
<feature type="domain" description="Phospholipid/glycerol acyltransferase" evidence="5">
    <location>
        <begin position="75"/>
        <end position="188"/>
    </location>
</feature>
<protein>
    <submittedName>
        <fullName evidence="6">Lysophospholipid acyltransferase family protein</fullName>
    </submittedName>
</protein>
<keyword evidence="4" id="KW-0812">Transmembrane</keyword>
<dbReference type="CDD" id="cd07989">
    <property type="entry name" value="LPLAT_AGPAT-like"/>
    <property type="match status" value="1"/>
</dbReference>
<proteinExistence type="predicted"/>
<evidence type="ECO:0000256" key="2">
    <source>
        <dbReference type="ARBA" id="ARBA00022679"/>
    </source>
</evidence>
<gene>
    <name evidence="6" type="ORF">OV287_12630</name>
</gene>
<name>A0ABT4A131_9BACT</name>